<organism evidence="1 2">
    <name type="scientific">Pluteus cervinus</name>
    <dbReference type="NCBI Taxonomy" id="181527"/>
    <lineage>
        <taxon>Eukaryota</taxon>
        <taxon>Fungi</taxon>
        <taxon>Dikarya</taxon>
        <taxon>Basidiomycota</taxon>
        <taxon>Agaricomycotina</taxon>
        <taxon>Agaricomycetes</taxon>
        <taxon>Agaricomycetidae</taxon>
        <taxon>Agaricales</taxon>
        <taxon>Pluteineae</taxon>
        <taxon>Pluteaceae</taxon>
        <taxon>Pluteus</taxon>
    </lineage>
</organism>
<evidence type="ECO:0000313" key="1">
    <source>
        <dbReference type="EMBL" id="TFK64447.1"/>
    </source>
</evidence>
<dbReference type="Proteomes" id="UP000308600">
    <property type="component" value="Unassembled WGS sequence"/>
</dbReference>
<gene>
    <name evidence="1" type="ORF">BDN72DRAFT_963211</name>
</gene>
<keyword evidence="2" id="KW-1185">Reference proteome</keyword>
<name>A0ACD3AHW3_9AGAR</name>
<sequence>MPFSFHATARLLSSSKRKSSAAWLARQSRDPYVKLRNSSIGSGSSSRPFPGNVKDNSSRSPTSRKTAWKDGPTAKSGLGTNVTSSASYRSRSAFKLLEMNQLAGGFLTKKDVKVVVDLGAAPGGWSQVVAQLWGESGSSTATSADFGEDVGELAEQTTEELRGEEEPDEGDLVADDEDLPRSTRRALKKPKKSKLSNPDLIQETEEDFDPLNIEDLSLYSGSFEGTDGPLIIAIDLLQISPLHGVHTIQGDFLLLQEEDEHRLHTSSTEALEDHDSATYSPGISSPSTSPQAQTHSNSIQSLLGPKTKVDVILSDMAANLSGNKDRDVQSSLDICCSVLEFAKRRLRTANEIGRRKGGVLLIKHFTHPLLHEFRTHHLVPNFHDVRYIKPDSSRSDSSEAYYLCQGWKGIV</sequence>
<proteinExistence type="predicted"/>
<protein>
    <submittedName>
        <fullName evidence="1">FtsJ-domain-containing protein</fullName>
    </submittedName>
</protein>
<dbReference type="EMBL" id="ML208474">
    <property type="protein sequence ID" value="TFK64447.1"/>
    <property type="molecule type" value="Genomic_DNA"/>
</dbReference>
<accession>A0ACD3AHW3</accession>
<evidence type="ECO:0000313" key="2">
    <source>
        <dbReference type="Proteomes" id="UP000308600"/>
    </source>
</evidence>
<reference evidence="1 2" key="1">
    <citation type="journal article" date="2019" name="Nat. Ecol. Evol.">
        <title>Megaphylogeny resolves global patterns of mushroom evolution.</title>
        <authorList>
            <person name="Varga T."/>
            <person name="Krizsan K."/>
            <person name="Foldi C."/>
            <person name="Dima B."/>
            <person name="Sanchez-Garcia M."/>
            <person name="Sanchez-Ramirez S."/>
            <person name="Szollosi G.J."/>
            <person name="Szarkandi J.G."/>
            <person name="Papp V."/>
            <person name="Albert L."/>
            <person name="Andreopoulos W."/>
            <person name="Angelini C."/>
            <person name="Antonin V."/>
            <person name="Barry K.W."/>
            <person name="Bougher N.L."/>
            <person name="Buchanan P."/>
            <person name="Buyck B."/>
            <person name="Bense V."/>
            <person name="Catcheside P."/>
            <person name="Chovatia M."/>
            <person name="Cooper J."/>
            <person name="Damon W."/>
            <person name="Desjardin D."/>
            <person name="Finy P."/>
            <person name="Geml J."/>
            <person name="Haridas S."/>
            <person name="Hughes K."/>
            <person name="Justo A."/>
            <person name="Karasinski D."/>
            <person name="Kautmanova I."/>
            <person name="Kiss B."/>
            <person name="Kocsube S."/>
            <person name="Kotiranta H."/>
            <person name="LaButti K.M."/>
            <person name="Lechner B.E."/>
            <person name="Liimatainen K."/>
            <person name="Lipzen A."/>
            <person name="Lukacs Z."/>
            <person name="Mihaltcheva S."/>
            <person name="Morgado L.N."/>
            <person name="Niskanen T."/>
            <person name="Noordeloos M.E."/>
            <person name="Ohm R.A."/>
            <person name="Ortiz-Santana B."/>
            <person name="Ovrebo C."/>
            <person name="Racz N."/>
            <person name="Riley R."/>
            <person name="Savchenko A."/>
            <person name="Shiryaev A."/>
            <person name="Soop K."/>
            <person name="Spirin V."/>
            <person name="Szebenyi C."/>
            <person name="Tomsovsky M."/>
            <person name="Tulloss R.E."/>
            <person name="Uehling J."/>
            <person name="Grigoriev I.V."/>
            <person name="Vagvolgyi C."/>
            <person name="Papp T."/>
            <person name="Martin F.M."/>
            <person name="Miettinen O."/>
            <person name="Hibbett D.S."/>
            <person name="Nagy L.G."/>
        </authorList>
    </citation>
    <scope>NUCLEOTIDE SEQUENCE [LARGE SCALE GENOMIC DNA]</scope>
    <source>
        <strain evidence="1 2">NL-1719</strain>
    </source>
</reference>